<dbReference type="PANTHER" id="PTHR37984:SF13">
    <property type="entry name" value="RIBONUCLEASE H"/>
    <property type="match status" value="1"/>
</dbReference>
<name>A0A7D9J3W7_PARCT</name>
<dbReference type="InterPro" id="IPR041577">
    <property type="entry name" value="RT_RNaseH_2"/>
</dbReference>
<dbReference type="Proteomes" id="UP001152795">
    <property type="component" value="Unassembled WGS sequence"/>
</dbReference>
<evidence type="ECO:0000313" key="2">
    <source>
        <dbReference type="Proteomes" id="UP001152795"/>
    </source>
</evidence>
<dbReference type="PROSITE" id="PS50994">
    <property type="entry name" value="INTEGRASE"/>
    <property type="match status" value="1"/>
</dbReference>
<dbReference type="EMBL" id="CACRXK020011383">
    <property type="protein sequence ID" value="CAB4021331.1"/>
    <property type="molecule type" value="Genomic_DNA"/>
</dbReference>
<dbReference type="InterPro" id="IPR001584">
    <property type="entry name" value="Integrase_cat-core"/>
</dbReference>
<dbReference type="InterPro" id="IPR043128">
    <property type="entry name" value="Rev_trsase/Diguanyl_cyclase"/>
</dbReference>
<dbReference type="InterPro" id="IPR000477">
    <property type="entry name" value="RT_dom"/>
</dbReference>
<dbReference type="InterPro" id="IPR012337">
    <property type="entry name" value="RNaseH-like_sf"/>
</dbReference>
<proteinExistence type="predicted"/>
<sequence>MLTGSKVFSKLDLSHAYAQLNVDKESQEYPTINTHKGLYSYTKLPYGVKSAPKIFQSKMDQILQGIEKCVCKQDDIRFGGNDWRQNLKILGLKINEKGLHPVEEKVDAVRKAPVPSNVSELRSFLGMVQYYHSFLPNLATTLAPLHKLFKKDVQWNWTSECQKAYDVCKQSLTSDTLLVHYDLNRKLRLACDASSYGLGAVLSHVMDDGQERPTAYASRTLSQTEKNYAQIEREALSIVFGVKKISPVSVWSKFYIDHRSQTTIGNFGLPHQNSTIGSESAIYQDENLRPYHNRKLELSCEQDCVLWGSRVVIPPVFREKMLNELHWEHPGVCGMKAIARTCVWWPQMDEDIERAVKACTVCQSVRNTPPHAPLIPWKWPTRPFQCVHIDFCQEGKDYFLVVIDSHSKWIEVKHITSTTTQRTLDELRLIFAVYGLPEEVVSDNGPQFTATKFVEFMTKNGIKHTLVPPYHPQSNGAAETSVRVVKEALAKQVGKAPKAWQIFSLGIEPLLTAPQ</sequence>
<dbReference type="Gene3D" id="3.30.420.10">
    <property type="entry name" value="Ribonuclease H-like superfamily/Ribonuclease H"/>
    <property type="match status" value="1"/>
</dbReference>
<feature type="non-terminal residue" evidence="1">
    <location>
        <position position="1"/>
    </location>
</feature>
<dbReference type="OrthoDB" id="5989411at2759"/>
<dbReference type="InterPro" id="IPR036397">
    <property type="entry name" value="RNaseH_sf"/>
</dbReference>
<dbReference type="Gene3D" id="3.30.70.270">
    <property type="match status" value="2"/>
</dbReference>
<dbReference type="GO" id="GO:0003676">
    <property type="term" value="F:nucleic acid binding"/>
    <property type="evidence" value="ECO:0007669"/>
    <property type="project" value="InterPro"/>
</dbReference>
<dbReference type="InterPro" id="IPR050951">
    <property type="entry name" value="Retrovirus_Pol_polyprotein"/>
</dbReference>
<dbReference type="InterPro" id="IPR041588">
    <property type="entry name" value="Integrase_H2C2"/>
</dbReference>
<dbReference type="Pfam" id="PF00665">
    <property type="entry name" value="rve"/>
    <property type="match status" value="1"/>
</dbReference>
<dbReference type="Pfam" id="PF00078">
    <property type="entry name" value="RVT_1"/>
    <property type="match status" value="1"/>
</dbReference>
<dbReference type="SUPFAM" id="SSF56672">
    <property type="entry name" value="DNA/RNA polymerases"/>
    <property type="match status" value="1"/>
</dbReference>
<dbReference type="SUPFAM" id="SSF53098">
    <property type="entry name" value="Ribonuclease H-like"/>
    <property type="match status" value="1"/>
</dbReference>
<dbReference type="Gene3D" id="1.10.340.70">
    <property type="match status" value="1"/>
</dbReference>
<dbReference type="PANTHER" id="PTHR37984">
    <property type="entry name" value="PROTEIN CBG26694"/>
    <property type="match status" value="1"/>
</dbReference>
<organism evidence="1 2">
    <name type="scientific">Paramuricea clavata</name>
    <name type="common">Red gorgonian</name>
    <name type="synonym">Violescent sea-whip</name>
    <dbReference type="NCBI Taxonomy" id="317549"/>
    <lineage>
        <taxon>Eukaryota</taxon>
        <taxon>Metazoa</taxon>
        <taxon>Cnidaria</taxon>
        <taxon>Anthozoa</taxon>
        <taxon>Octocorallia</taxon>
        <taxon>Malacalcyonacea</taxon>
        <taxon>Plexauridae</taxon>
        <taxon>Paramuricea</taxon>
    </lineage>
</organism>
<accession>A0A7D9J3W7</accession>
<dbReference type="FunFam" id="1.10.340.70:FF:000003">
    <property type="entry name" value="Protein CBG25708"/>
    <property type="match status" value="1"/>
</dbReference>
<dbReference type="InterPro" id="IPR043502">
    <property type="entry name" value="DNA/RNA_pol_sf"/>
</dbReference>
<dbReference type="FunFam" id="3.30.70.270:FF:000026">
    <property type="entry name" value="Transposon Ty3-G Gag-Pol polyprotein"/>
    <property type="match status" value="1"/>
</dbReference>
<gene>
    <name evidence="1" type="ORF">PACLA_8A054715</name>
</gene>
<dbReference type="AlphaFoldDB" id="A0A7D9J3W7"/>
<evidence type="ECO:0000313" key="1">
    <source>
        <dbReference type="EMBL" id="CAB4021331.1"/>
    </source>
</evidence>
<protein>
    <submittedName>
        <fullName evidence="1">Transposon Tf2-9 poly</fullName>
    </submittedName>
</protein>
<reference evidence="1" key="1">
    <citation type="submission" date="2020-04" db="EMBL/GenBank/DDBJ databases">
        <authorList>
            <person name="Alioto T."/>
            <person name="Alioto T."/>
            <person name="Gomez Garrido J."/>
        </authorList>
    </citation>
    <scope>NUCLEOTIDE SEQUENCE</scope>
    <source>
        <strain evidence="1">A484AB</strain>
    </source>
</reference>
<keyword evidence="2" id="KW-1185">Reference proteome</keyword>
<dbReference type="Pfam" id="PF17921">
    <property type="entry name" value="Integrase_H2C2"/>
    <property type="match status" value="1"/>
</dbReference>
<comment type="caution">
    <text evidence="1">The sequence shown here is derived from an EMBL/GenBank/DDBJ whole genome shotgun (WGS) entry which is preliminary data.</text>
</comment>
<dbReference type="Pfam" id="PF17919">
    <property type="entry name" value="RT_RNaseH_2"/>
    <property type="match status" value="1"/>
</dbReference>
<dbReference type="GO" id="GO:0015074">
    <property type="term" value="P:DNA integration"/>
    <property type="evidence" value="ECO:0007669"/>
    <property type="project" value="InterPro"/>
</dbReference>